<dbReference type="Gene3D" id="3.90.220.20">
    <property type="entry name" value="DNA methylase specificity domains"/>
    <property type="match status" value="2"/>
</dbReference>
<evidence type="ECO:0000313" key="5">
    <source>
        <dbReference type="EMBL" id="WZW88719.1"/>
    </source>
</evidence>
<dbReference type="Gene3D" id="1.10.287.1120">
    <property type="entry name" value="Bipartite methylase S protein"/>
    <property type="match status" value="1"/>
</dbReference>
<gene>
    <name evidence="5" type="ORF">WMO13_04840</name>
</gene>
<dbReference type="CDD" id="cd17260">
    <property type="entry name" value="RMtype1_S_EcoEI-TRD1-CR1_like"/>
    <property type="match status" value="1"/>
</dbReference>
<dbReference type="InterPro" id="IPR000055">
    <property type="entry name" value="Restrct_endonuc_typeI_TRD"/>
</dbReference>
<dbReference type="RefSeq" id="WP_026878045.1">
    <property type="nucleotide sequence ID" value="NZ_AZOD01000001.1"/>
</dbReference>
<keyword evidence="2" id="KW-0680">Restriction system</keyword>
<name>A0ABZ3C241_9GAMM</name>
<evidence type="ECO:0000313" key="6">
    <source>
        <dbReference type="Proteomes" id="UP001449178"/>
    </source>
</evidence>
<dbReference type="EMBL" id="CP150637">
    <property type="protein sequence ID" value="WZW88719.1"/>
    <property type="molecule type" value="Genomic_DNA"/>
</dbReference>
<dbReference type="EC" id="3.1.21.-" evidence="5"/>
<dbReference type="Proteomes" id="UP001449178">
    <property type="component" value="Chromosome"/>
</dbReference>
<dbReference type="Pfam" id="PF01420">
    <property type="entry name" value="Methylase_S"/>
    <property type="match status" value="2"/>
</dbReference>
<keyword evidence="5" id="KW-0540">Nuclease</keyword>
<evidence type="ECO:0000256" key="2">
    <source>
        <dbReference type="ARBA" id="ARBA00022747"/>
    </source>
</evidence>
<comment type="similarity">
    <text evidence="1">Belongs to the type-I restriction system S methylase family.</text>
</comment>
<keyword evidence="5" id="KW-0255">Endonuclease</keyword>
<dbReference type="GO" id="GO:0016787">
    <property type="term" value="F:hydrolase activity"/>
    <property type="evidence" value="ECO:0007669"/>
    <property type="project" value="UniProtKB-KW"/>
</dbReference>
<dbReference type="GO" id="GO:0004519">
    <property type="term" value="F:endonuclease activity"/>
    <property type="evidence" value="ECO:0007669"/>
    <property type="project" value="UniProtKB-KW"/>
</dbReference>
<feature type="domain" description="Type I restriction modification DNA specificity" evidence="4">
    <location>
        <begin position="6"/>
        <end position="172"/>
    </location>
</feature>
<dbReference type="InterPro" id="IPR052021">
    <property type="entry name" value="Type-I_RS_S_subunit"/>
</dbReference>
<organism evidence="5 6">
    <name type="scientific">Ignatzschineria larvae DSM 13226</name>
    <dbReference type="NCBI Taxonomy" id="1111732"/>
    <lineage>
        <taxon>Bacteria</taxon>
        <taxon>Pseudomonadati</taxon>
        <taxon>Pseudomonadota</taxon>
        <taxon>Gammaproteobacteria</taxon>
        <taxon>Cardiobacteriales</taxon>
        <taxon>Ignatzschineriaceae</taxon>
        <taxon>Ignatzschineria</taxon>
    </lineage>
</organism>
<keyword evidence="5" id="KW-0378">Hydrolase</keyword>
<evidence type="ECO:0000259" key="4">
    <source>
        <dbReference type="Pfam" id="PF01420"/>
    </source>
</evidence>
<accession>A0ABZ3C241</accession>
<dbReference type="SUPFAM" id="SSF116734">
    <property type="entry name" value="DNA methylase specificity domain"/>
    <property type="match status" value="2"/>
</dbReference>
<dbReference type="InterPro" id="IPR044946">
    <property type="entry name" value="Restrct_endonuc_typeI_TRD_sf"/>
</dbReference>
<dbReference type="PANTHER" id="PTHR30408">
    <property type="entry name" value="TYPE-1 RESTRICTION ENZYME ECOKI SPECIFICITY PROTEIN"/>
    <property type="match status" value="1"/>
</dbReference>
<sequence length="454" mass="51372">MSFDINEIIEFNPTRKLEKNSVAPFISMAAIQENNKFVKEVELKTFSGGAKFKNGDTLFARITPCLENGKTAMVTILEESQIGHGSTEFIVLSPINESDAEYVYYLSRLPEFRQYAKSRMEGTSGRQRVSWQSLSEFNYTFPAQKIRERVGSFLSLFDSKIELNNQINETLEAMAQAIFKSWFIDFEPVKAKIEAKEAGQDAEGILLAAMSAISGKDSEALQALQTTAPEEYAELKAIAEQFPDSLEESELGLIPKGWEVKPLDEIAEYHNGLALQKFRPDDPNDYLPIVKIAELRSGKANHEEKASPDIRENSIINDGDVIFSWSGTLLVDIWCGGKAALNQHLFKVVSENYPKWFFYFYTKYHLSNFQKIANDKAVTMGHIKRSHLKETLCLIPTSKFLMIDIIDNLLKHKVDNTLSNKTLTELRDTLLPKLLSGKIDVSNVEIDELLENED</sequence>
<evidence type="ECO:0000256" key="3">
    <source>
        <dbReference type="ARBA" id="ARBA00023125"/>
    </source>
</evidence>
<reference evidence="5 6" key="1">
    <citation type="submission" date="2024-03" db="EMBL/GenBank/DDBJ databases">
        <title>Complete Genome Sequence and Annotation of Ignatzschineria larvae DSM 13226.</title>
        <authorList>
            <person name="Cantrell E."/>
            <person name="Burcham Z.M."/>
        </authorList>
    </citation>
    <scope>NUCLEOTIDE SEQUENCE [LARGE SCALE GENOMIC DNA]</scope>
    <source>
        <strain evidence="5 6">DSM 13226</strain>
    </source>
</reference>
<protein>
    <submittedName>
        <fullName evidence="5">Restriction endonuclease subunit S</fullName>
        <ecNumber evidence="5">3.1.21.-</ecNumber>
    </submittedName>
</protein>
<proteinExistence type="inferred from homology"/>
<feature type="domain" description="Type I restriction modification DNA specificity" evidence="4">
    <location>
        <begin position="255"/>
        <end position="396"/>
    </location>
</feature>
<evidence type="ECO:0000256" key="1">
    <source>
        <dbReference type="ARBA" id="ARBA00010923"/>
    </source>
</evidence>
<keyword evidence="3" id="KW-0238">DNA-binding</keyword>
<dbReference type="PANTHER" id="PTHR30408:SF13">
    <property type="entry name" value="TYPE I RESTRICTION ENZYME HINDI SPECIFICITY SUBUNIT"/>
    <property type="match status" value="1"/>
</dbReference>
<keyword evidence="6" id="KW-1185">Reference proteome</keyword>